<dbReference type="AlphaFoldDB" id="A0AAD6CQP1"/>
<proteinExistence type="predicted"/>
<dbReference type="EMBL" id="JAQIZZ010000007">
    <property type="protein sequence ID" value="KAJ5531886.1"/>
    <property type="molecule type" value="Genomic_DNA"/>
</dbReference>
<accession>A0AAD6CQP1</accession>
<reference evidence="1 2" key="1">
    <citation type="journal article" date="2023" name="IMA Fungus">
        <title>Comparative genomic study of the Penicillium genus elucidates a diverse pangenome and 15 lateral gene transfer events.</title>
        <authorList>
            <person name="Petersen C."/>
            <person name="Sorensen T."/>
            <person name="Nielsen M.R."/>
            <person name="Sondergaard T.E."/>
            <person name="Sorensen J.L."/>
            <person name="Fitzpatrick D.A."/>
            <person name="Frisvad J.C."/>
            <person name="Nielsen K.L."/>
        </authorList>
    </citation>
    <scope>NUCLEOTIDE SEQUENCE [LARGE SCALE GENOMIC DNA]</scope>
    <source>
        <strain evidence="1 2">IBT 35679</strain>
    </source>
</reference>
<dbReference type="Proteomes" id="UP001220324">
    <property type="component" value="Unassembled WGS sequence"/>
</dbReference>
<name>A0AAD6CQP1_9EURO</name>
<comment type="caution">
    <text evidence="1">The sequence shown here is derived from an EMBL/GenBank/DDBJ whole genome shotgun (WGS) entry which is preliminary data.</text>
</comment>
<sequence>MLINDAHRVVQYARDRMSYGETNVKGYLSLSMATARIEALIEGSPVEEAMSNAAQESLNTCHRILTELADRKQNHSMDPELESWIYHDTVTPPGAMDSDFGFFNDGPFNIDFGNSNLFQQWIDDS</sequence>
<gene>
    <name evidence="1" type="ORF">N7494_008438</name>
</gene>
<keyword evidence="2" id="KW-1185">Reference proteome</keyword>
<organism evidence="1 2">
    <name type="scientific">Penicillium frequentans</name>
    <dbReference type="NCBI Taxonomy" id="3151616"/>
    <lineage>
        <taxon>Eukaryota</taxon>
        <taxon>Fungi</taxon>
        <taxon>Dikarya</taxon>
        <taxon>Ascomycota</taxon>
        <taxon>Pezizomycotina</taxon>
        <taxon>Eurotiomycetes</taxon>
        <taxon>Eurotiomycetidae</taxon>
        <taxon>Eurotiales</taxon>
        <taxon>Aspergillaceae</taxon>
        <taxon>Penicillium</taxon>
    </lineage>
</organism>
<evidence type="ECO:0000313" key="2">
    <source>
        <dbReference type="Proteomes" id="UP001220324"/>
    </source>
</evidence>
<protein>
    <submittedName>
        <fullName evidence="1">Transcriptional regulator family: Fungal Specific TF</fullName>
    </submittedName>
</protein>
<evidence type="ECO:0000313" key="1">
    <source>
        <dbReference type="EMBL" id="KAJ5531886.1"/>
    </source>
</evidence>